<dbReference type="AlphaFoldDB" id="A0A1T4V4M1"/>
<reference evidence="1 2" key="1">
    <citation type="submission" date="2017-02" db="EMBL/GenBank/DDBJ databases">
        <authorList>
            <person name="Peterson S.W."/>
        </authorList>
    </citation>
    <scope>NUCLEOTIDE SEQUENCE [LARGE SCALE GENOMIC DNA]</scope>
    <source>
        <strain evidence="1 2">ATCC 35992</strain>
    </source>
</reference>
<accession>A0A1T4V4M1</accession>
<evidence type="ECO:0000313" key="2">
    <source>
        <dbReference type="Proteomes" id="UP000190814"/>
    </source>
</evidence>
<keyword evidence="2" id="KW-1185">Reference proteome</keyword>
<evidence type="ECO:0000313" key="1">
    <source>
        <dbReference type="EMBL" id="SKA59847.1"/>
    </source>
</evidence>
<protein>
    <submittedName>
        <fullName evidence="1">Uncharacterized protein</fullName>
    </submittedName>
</protein>
<organism evidence="1 2">
    <name type="scientific">Eubacterium uniforme</name>
    <dbReference type="NCBI Taxonomy" id="39495"/>
    <lineage>
        <taxon>Bacteria</taxon>
        <taxon>Bacillati</taxon>
        <taxon>Bacillota</taxon>
        <taxon>Clostridia</taxon>
        <taxon>Eubacteriales</taxon>
        <taxon>Eubacteriaceae</taxon>
        <taxon>Eubacterium</taxon>
    </lineage>
</organism>
<name>A0A1T4V4M1_9FIRM</name>
<proteinExistence type="predicted"/>
<dbReference type="STRING" id="39495.SAMN02745111_00090"/>
<dbReference type="OrthoDB" id="2863041at2"/>
<dbReference type="RefSeq" id="WP_078764988.1">
    <property type="nucleotide sequence ID" value="NZ_FUXZ01000002.1"/>
</dbReference>
<sequence>MNKKLPAWFGTKRLYNENFENHECAIILWEVLPIHNRQRLKVRFINSNSKNRQGIRIAIDVGKGNLTINGELGTEFVLWEDTCPKECEVECLSDEGYLSVYNIFERNEQGIMRRNSQMAYSGMILEQKGNIYRYYCNDTGKNTDFDKLVFEIELL</sequence>
<gene>
    <name evidence="1" type="ORF">SAMN02745111_00090</name>
</gene>
<dbReference type="Proteomes" id="UP000190814">
    <property type="component" value="Unassembled WGS sequence"/>
</dbReference>
<dbReference type="EMBL" id="FUXZ01000002">
    <property type="protein sequence ID" value="SKA59847.1"/>
    <property type="molecule type" value="Genomic_DNA"/>
</dbReference>